<comment type="caution">
    <text evidence="2">The sequence shown here is derived from an EMBL/GenBank/DDBJ whole genome shotgun (WGS) entry which is preliminary data.</text>
</comment>
<dbReference type="AlphaFoldDB" id="A0AAE4C8J5"/>
<keyword evidence="1" id="KW-0472">Membrane</keyword>
<gene>
    <name evidence="2" type="ORF">J2S35_001420</name>
</gene>
<accession>A0AAE4C8J5</accession>
<feature type="transmembrane region" description="Helical" evidence="1">
    <location>
        <begin position="9"/>
        <end position="31"/>
    </location>
</feature>
<evidence type="ECO:0000313" key="2">
    <source>
        <dbReference type="EMBL" id="MDR6892480.1"/>
    </source>
</evidence>
<feature type="transmembrane region" description="Helical" evidence="1">
    <location>
        <begin position="43"/>
        <end position="62"/>
    </location>
</feature>
<reference evidence="2" key="1">
    <citation type="submission" date="2023-07" db="EMBL/GenBank/DDBJ databases">
        <title>Sequencing the genomes of 1000 actinobacteria strains.</title>
        <authorList>
            <person name="Klenk H.-P."/>
        </authorList>
    </citation>
    <scope>NUCLEOTIDE SEQUENCE</scope>
    <source>
        <strain evidence="2">DSM 13988</strain>
    </source>
</reference>
<evidence type="ECO:0000313" key="3">
    <source>
        <dbReference type="Proteomes" id="UP001247307"/>
    </source>
</evidence>
<keyword evidence="1" id="KW-1133">Transmembrane helix</keyword>
<feature type="transmembrane region" description="Helical" evidence="1">
    <location>
        <begin position="97"/>
        <end position="120"/>
    </location>
</feature>
<organism evidence="2 3">
    <name type="scientific">Falsarthrobacter nasiphocae</name>
    <dbReference type="NCBI Taxonomy" id="189863"/>
    <lineage>
        <taxon>Bacteria</taxon>
        <taxon>Bacillati</taxon>
        <taxon>Actinomycetota</taxon>
        <taxon>Actinomycetes</taxon>
        <taxon>Micrococcales</taxon>
        <taxon>Micrococcaceae</taxon>
        <taxon>Falsarthrobacter</taxon>
    </lineage>
</organism>
<keyword evidence="3" id="KW-1185">Reference proteome</keyword>
<protein>
    <submittedName>
        <fullName evidence="2">Chromate transport protein ChrA</fullName>
    </submittedName>
</protein>
<name>A0AAE4C8J5_9MICC</name>
<dbReference type="Proteomes" id="UP001247307">
    <property type="component" value="Unassembled WGS sequence"/>
</dbReference>
<feature type="transmembrane region" description="Helical" evidence="1">
    <location>
        <begin position="74"/>
        <end position="91"/>
    </location>
</feature>
<dbReference type="EMBL" id="JAVDUI010000001">
    <property type="protein sequence ID" value="MDR6892480.1"/>
    <property type="molecule type" value="Genomic_DNA"/>
</dbReference>
<keyword evidence="1" id="KW-0812">Transmembrane</keyword>
<dbReference type="RefSeq" id="WP_309851552.1">
    <property type="nucleotide sequence ID" value="NZ_BAAAIU010000020.1"/>
</dbReference>
<evidence type="ECO:0000256" key="1">
    <source>
        <dbReference type="SAM" id="Phobius"/>
    </source>
</evidence>
<proteinExistence type="predicted"/>
<sequence length="147" mass="16249">MPKITTRPYALTTGLLLYLVLDIAVFGVAAFSLFGEGFRGEEAVFGSLLGGVLTACGIVILVETWRASRGRRSARKTLTYLSILLAVLYVWRRLLPILLLAVLGAVALVFVWLPASEAYYQRIEPKRKRIRGYASATKKAAGVFRKK</sequence>